<sequence>MVNQESWKNSKYFGITINIIFFSAYYVLSWVFLRKLFDNTIIFLISYVITIIILKYITTKIYSSLTKGNQMDKINEMMYGINNRANWGGIFTELVDPEKKHLGDTCKSTLKSLRDRPKTPQILKDIDELEEKLKEISDVVTGGTIFELFFCLKSRL</sequence>
<accession>A0ABM9NY22</accession>
<keyword evidence="3" id="KW-1185">Reference proteome</keyword>
<gene>
    <name evidence="2" type="ORF">TD3509T_1453</name>
</gene>
<keyword evidence="1" id="KW-0472">Membrane</keyword>
<dbReference type="EMBL" id="OZ038524">
    <property type="protein sequence ID" value="CAL2082974.1"/>
    <property type="molecule type" value="Genomic_DNA"/>
</dbReference>
<feature type="transmembrane region" description="Helical" evidence="1">
    <location>
        <begin position="12"/>
        <end position="33"/>
    </location>
</feature>
<keyword evidence="1" id="KW-1133">Transmembrane helix</keyword>
<protein>
    <submittedName>
        <fullName evidence="2">Uncharacterized protein</fullName>
    </submittedName>
</protein>
<proteinExistence type="predicted"/>
<reference evidence="2 3" key="1">
    <citation type="submission" date="2024-05" db="EMBL/GenBank/DDBJ databases">
        <authorList>
            <person name="Duchaud E."/>
        </authorList>
    </citation>
    <scope>NUCLEOTIDE SEQUENCE [LARGE SCALE GENOMIC DNA]</scope>
    <source>
        <strain evidence="2">Ena-SAMPLE-TAB-13-05-2024-13:56:06:370-140309</strain>
    </source>
</reference>
<organism evidence="2 3">
    <name type="scientific">Tenacibaculum dicentrarchi</name>
    <dbReference type="NCBI Taxonomy" id="669041"/>
    <lineage>
        <taxon>Bacteria</taxon>
        <taxon>Pseudomonadati</taxon>
        <taxon>Bacteroidota</taxon>
        <taxon>Flavobacteriia</taxon>
        <taxon>Flavobacteriales</taxon>
        <taxon>Flavobacteriaceae</taxon>
        <taxon>Tenacibaculum</taxon>
    </lineage>
</organism>
<name>A0ABM9NY22_9FLAO</name>
<evidence type="ECO:0000256" key="1">
    <source>
        <dbReference type="SAM" id="Phobius"/>
    </source>
</evidence>
<keyword evidence="1" id="KW-0812">Transmembrane</keyword>
<dbReference type="Proteomes" id="UP001497514">
    <property type="component" value="Chromosome"/>
</dbReference>
<feature type="transmembrane region" description="Helical" evidence="1">
    <location>
        <begin position="39"/>
        <end position="57"/>
    </location>
</feature>
<evidence type="ECO:0000313" key="2">
    <source>
        <dbReference type="EMBL" id="CAL2082974.1"/>
    </source>
</evidence>
<evidence type="ECO:0000313" key="3">
    <source>
        <dbReference type="Proteomes" id="UP001497514"/>
    </source>
</evidence>